<name>A0A2G9C8X3_9BURK</name>
<gene>
    <name evidence="2" type="ORF">CS062_16995</name>
</gene>
<keyword evidence="1" id="KW-1133">Transmembrane helix</keyword>
<organism evidence="2 3">
    <name type="scientific">Roseateles chitinivorans</name>
    <dbReference type="NCBI Taxonomy" id="2917965"/>
    <lineage>
        <taxon>Bacteria</taxon>
        <taxon>Pseudomonadati</taxon>
        <taxon>Pseudomonadota</taxon>
        <taxon>Betaproteobacteria</taxon>
        <taxon>Burkholderiales</taxon>
        <taxon>Sphaerotilaceae</taxon>
        <taxon>Roseateles</taxon>
    </lineage>
</organism>
<dbReference type="RefSeq" id="WP_099862792.1">
    <property type="nucleotide sequence ID" value="NZ_PEOG01000048.1"/>
</dbReference>
<accession>A0A2G9C8X3</accession>
<keyword evidence="1" id="KW-0812">Transmembrane</keyword>
<keyword evidence="3" id="KW-1185">Reference proteome</keyword>
<sequence length="82" mass="9337">MNRLLVSVLLGLLVWNLSTALLIDVYVPSPCDASGRCDGDMVFTLKVVGLWLGMFWLSSVGVLLYHVARWQRDWRLHHQVAQ</sequence>
<evidence type="ECO:0000313" key="3">
    <source>
        <dbReference type="Proteomes" id="UP000231501"/>
    </source>
</evidence>
<dbReference type="Proteomes" id="UP000231501">
    <property type="component" value="Unassembled WGS sequence"/>
</dbReference>
<comment type="caution">
    <text evidence="2">The sequence shown here is derived from an EMBL/GenBank/DDBJ whole genome shotgun (WGS) entry which is preliminary data.</text>
</comment>
<evidence type="ECO:0000313" key="2">
    <source>
        <dbReference type="EMBL" id="PIM51999.1"/>
    </source>
</evidence>
<reference evidence="2 3" key="1">
    <citation type="submission" date="2017-11" db="EMBL/GenBank/DDBJ databases">
        <title>Draft genome sequence of Mitsuaria sp. HWN-4.</title>
        <authorList>
            <person name="Gundlapally S.R."/>
        </authorList>
    </citation>
    <scope>NUCLEOTIDE SEQUENCE [LARGE SCALE GENOMIC DNA]</scope>
    <source>
        <strain evidence="2 3">HWN-4</strain>
    </source>
</reference>
<dbReference type="EMBL" id="PEOG01000048">
    <property type="protein sequence ID" value="PIM51999.1"/>
    <property type="molecule type" value="Genomic_DNA"/>
</dbReference>
<dbReference type="AlphaFoldDB" id="A0A2G9C8X3"/>
<proteinExistence type="predicted"/>
<protein>
    <submittedName>
        <fullName evidence="2">Uncharacterized protein</fullName>
    </submittedName>
</protein>
<dbReference type="OrthoDB" id="9888684at2"/>
<evidence type="ECO:0000256" key="1">
    <source>
        <dbReference type="SAM" id="Phobius"/>
    </source>
</evidence>
<keyword evidence="1" id="KW-0472">Membrane</keyword>
<feature type="transmembrane region" description="Helical" evidence="1">
    <location>
        <begin position="49"/>
        <end position="68"/>
    </location>
</feature>